<keyword evidence="5 12" id="KW-0813">Transport</keyword>
<protein>
    <recommendedName>
        <fullName evidence="4 12">ATP synthase epsilon chain</fullName>
    </recommendedName>
    <alternativeName>
        <fullName evidence="11 12">ATP synthase F1 sector epsilon subunit</fullName>
    </alternativeName>
    <alternativeName>
        <fullName evidence="10 12">F-ATPase epsilon subunit</fullName>
    </alternativeName>
</protein>
<evidence type="ECO:0000256" key="8">
    <source>
        <dbReference type="ARBA" id="ARBA00023196"/>
    </source>
</evidence>
<dbReference type="Gene3D" id="2.60.15.10">
    <property type="entry name" value="F0F1 ATP synthase delta/epsilon subunit, N-terminal"/>
    <property type="match status" value="1"/>
</dbReference>
<evidence type="ECO:0000256" key="12">
    <source>
        <dbReference type="HAMAP-Rule" id="MF_00530"/>
    </source>
</evidence>
<evidence type="ECO:0000256" key="11">
    <source>
        <dbReference type="ARBA" id="ARBA00031795"/>
    </source>
</evidence>
<dbReference type="EMBL" id="JQBZ01000025">
    <property type="protein sequence ID" value="KRN89003.1"/>
    <property type="molecule type" value="Genomic_DNA"/>
</dbReference>
<dbReference type="GO" id="GO:0005524">
    <property type="term" value="F:ATP binding"/>
    <property type="evidence" value="ECO:0007669"/>
    <property type="project" value="UniProtKB-UniRule"/>
</dbReference>
<evidence type="ECO:0000256" key="9">
    <source>
        <dbReference type="ARBA" id="ARBA00023310"/>
    </source>
</evidence>
<keyword evidence="7 12" id="KW-0472">Membrane</keyword>
<evidence type="ECO:0000256" key="13">
    <source>
        <dbReference type="RuleBase" id="RU003656"/>
    </source>
</evidence>
<dbReference type="OrthoDB" id="9804110at2"/>
<evidence type="ECO:0000313" key="17">
    <source>
        <dbReference type="Proteomes" id="UP000051500"/>
    </source>
</evidence>
<comment type="function">
    <text evidence="1 12">Produces ATP from ADP in the presence of a proton gradient across the membrane.</text>
</comment>
<dbReference type="eggNOG" id="COG0355">
    <property type="taxonomic scope" value="Bacteria"/>
</dbReference>
<keyword evidence="8 12" id="KW-0139">CF(1)</keyword>
<reference evidence="16 17" key="1">
    <citation type="journal article" date="2015" name="Genome Announc.">
        <title>Expanding the biotechnology potential of lactobacilli through comparative genomics of 213 strains and associated genera.</title>
        <authorList>
            <person name="Sun Z."/>
            <person name="Harris H.M."/>
            <person name="McCann A."/>
            <person name="Guo C."/>
            <person name="Argimon S."/>
            <person name="Zhang W."/>
            <person name="Yang X."/>
            <person name="Jeffery I.B."/>
            <person name="Cooney J.C."/>
            <person name="Kagawa T.F."/>
            <person name="Liu W."/>
            <person name="Song Y."/>
            <person name="Salvetti E."/>
            <person name="Wrobel A."/>
            <person name="Rasinkangas P."/>
            <person name="Parkhill J."/>
            <person name="Rea M.C."/>
            <person name="O'Sullivan O."/>
            <person name="Ritari J."/>
            <person name="Douillard F.P."/>
            <person name="Paul Ross R."/>
            <person name="Yang R."/>
            <person name="Briner A.E."/>
            <person name="Felis G.E."/>
            <person name="de Vos W.M."/>
            <person name="Barrangou R."/>
            <person name="Klaenhammer T.R."/>
            <person name="Caufield P.W."/>
            <person name="Cui Y."/>
            <person name="Zhang H."/>
            <person name="O'Toole P.W."/>
        </authorList>
    </citation>
    <scope>NUCLEOTIDE SEQUENCE [LARGE SCALE GENOMIC DNA]</scope>
    <source>
        <strain evidence="16 17">DSM 22408</strain>
    </source>
</reference>
<dbReference type="InterPro" id="IPR001469">
    <property type="entry name" value="ATP_synth_F1_dsu/esu"/>
</dbReference>
<dbReference type="InterPro" id="IPR020547">
    <property type="entry name" value="ATP_synth_F1_esu_C"/>
</dbReference>
<evidence type="ECO:0000256" key="2">
    <source>
        <dbReference type="ARBA" id="ARBA00004202"/>
    </source>
</evidence>
<dbReference type="HAMAP" id="MF_00530">
    <property type="entry name" value="ATP_synth_epsil_bac"/>
    <property type="match status" value="1"/>
</dbReference>
<dbReference type="Pfam" id="PF00401">
    <property type="entry name" value="ATP-synt_DE"/>
    <property type="match status" value="1"/>
</dbReference>
<proteinExistence type="inferred from homology"/>
<dbReference type="PANTHER" id="PTHR13822:SF10">
    <property type="entry name" value="ATP SYNTHASE EPSILON CHAIN, CHLOROPLASTIC"/>
    <property type="match status" value="1"/>
</dbReference>
<dbReference type="InterPro" id="IPR020546">
    <property type="entry name" value="ATP_synth_F1_dsu/esu_N"/>
</dbReference>
<dbReference type="GO" id="GO:0046933">
    <property type="term" value="F:proton-transporting ATP synthase activity, rotational mechanism"/>
    <property type="evidence" value="ECO:0007669"/>
    <property type="project" value="UniProtKB-UniRule"/>
</dbReference>
<keyword evidence="6 12" id="KW-0406">Ion transport</keyword>
<comment type="subcellular location">
    <subcellularLocation>
        <location evidence="2 12">Cell membrane</location>
        <topology evidence="2 12">Peripheral membrane protein</topology>
    </subcellularLocation>
</comment>
<dbReference type="SUPFAM" id="SSF46604">
    <property type="entry name" value="Epsilon subunit of F1F0-ATP synthase C-terminal domain"/>
    <property type="match status" value="1"/>
</dbReference>
<dbReference type="NCBIfam" id="NF001846">
    <property type="entry name" value="PRK00571.1-3"/>
    <property type="match status" value="1"/>
</dbReference>
<dbReference type="Proteomes" id="UP000051500">
    <property type="component" value="Unassembled WGS sequence"/>
</dbReference>
<comment type="caution">
    <text evidence="16">The sequence shown here is derived from an EMBL/GenBank/DDBJ whole genome shotgun (WGS) entry which is preliminary data.</text>
</comment>
<dbReference type="RefSeq" id="WP_027107405.1">
    <property type="nucleotide sequence ID" value="NZ_JQBZ01000025.1"/>
</dbReference>
<dbReference type="STRING" id="1122146.IV53_GL000976"/>
<dbReference type="PANTHER" id="PTHR13822">
    <property type="entry name" value="ATP SYNTHASE DELTA/EPSILON CHAIN"/>
    <property type="match status" value="1"/>
</dbReference>
<organism evidence="16 17">
    <name type="scientific">Ligilactobacillus ceti DSM 22408</name>
    <dbReference type="NCBI Taxonomy" id="1122146"/>
    <lineage>
        <taxon>Bacteria</taxon>
        <taxon>Bacillati</taxon>
        <taxon>Bacillota</taxon>
        <taxon>Bacilli</taxon>
        <taxon>Lactobacillales</taxon>
        <taxon>Lactobacillaceae</taxon>
        <taxon>Ligilactobacillus</taxon>
    </lineage>
</organism>
<dbReference type="SUPFAM" id="SSF51344">
    <property type="entry name" value="Epsilon subunit of F1F0-ATP synthase N-terminal domain"/>
    <property type="match status" value="1"/>
</dbReference>
<dbReference type="GO" id="GO:0045259">
    <property type="term" value="C:proton-transporting ATP synthase complex"/>
    <property type="evidence" value="ECO:0007669"/>
    <property type="project" value="UniProtKB-KW"/>
</dbReference>
<feature type="domain" description="ATP synthase F1 complex delta/epsilon subunit N-terminal" evidence="15">
    <location>
        <begin position="7"/>
        <end position="86"/>
    </location>
</feature>
<keyword evidence="9 12" id="KW-0066">ATP synthesis</keyword>
<evidence type="ECO:0000259" key="14">
    <source>
        <dbReference type="Pfam" id="PF00401"/>
    </source>
</evidence>
<dbReference type="AlphaFoldDB" id="A0A0R2KIJ0"/>
<evidence type="ECO:0000256" key="4">
    <source>
        <dbReference type="ARBA" id="ARBA00014480"/>
    </source>
</evidence>
<comment type="subunit">
    <text evidence="12 13">F-type ATPases have 2 components, CF(1) - the catalytic core - and CF(0) - the membrane proton channel. CF(1) has five subunits: alpha(3), beta(3), gamma(1), delta(1), epsilon(1). CF(0) has three main subunits: a, b and c.</text>
</comment>
<keyword evidence="12" id="KW-0375">Hydrogen ion transport</keyword>
<dbReference type="InterPro" id="IPR036794">
    <property type="entry name" value="ATP_F1_dsu/esu_C_sf"/>
</dbReference>
<feature type="domain" description="ATP synthase epsilon subunit C-terminal" evidence="14">
    <location>
        <begin position="90"/>
        <end position="136"/>
    </location>
</feature>
<dbReference type="GO" id="GO:0005886">
    <property type="term" value="C:plasma membrane"/>
    <property type="evidence" value="ECO:0007669"/>
    <property type="project" value="UniProtKB-SubCell"/>
</dbReference>
<evidence type="ECO:0000256" key="10">
    <source>
        <dbReference type="ARBA" id="ARBA00030215"/>
    </source>
</evidence>
<keyword evidence="12" id="KW-1003">Cell membrane</keyword>
<evidence type="ECO:0000313" key="16">
    <source>
        <dbReference type="EMBL" id="KRN89003.1"/>
    </source>
</evidence>
<dbReference type="Gene3D" id="1.20.5.440">
    <property type="entry name" value="ATP synthase delta/epsilon subunit, C-terminal domain"/>
    <property type="match status" value="1"/>
</dbReference>
<dbReference type="CDD" id="cd12152">
    <property type="entry name" value="F1-ATPase_delta"/>
    <property type="match status" value="1"/>
</dbReference>
<comment type="similarity">
    <text evidence="3 12 13">Belongs to the ATPase epsilon chain family.</text>
</comment>
<evidence type="ECO:0000256" key="6">
    <source>
        <dbReference type="ARBA" id="ARBA00023065"/>
    </source>
</evidence>
<evidence type="ECO:0000256" key="1">
    <source>
        <dbReference type="ARBA" id="ARBA00003543"/>
    </source>
</evidence>
<keyword evidence="17" id="KW-1185">Reference proteome</keyword>
<evidence type="ECO:0000256" key="3">
    <source>
        <dbReference type="ARBA" id="ARBA00005712"/>
    </source>
</evidence>
<dbReference type="NCBIfam" id="TIGR01216">
    <property type="entry name" value="ATP_synt_epsi"/>
    <property type="match status" value="1"/>
</dbReference>
<evidence type="ECO:0000259" key="15">
    <source>
        <dbReference type="Pfam" id="PF02823"/>
    </source>
</evidence>
<name>A0A0R2KIJ0_9LACO</name>
<dbReference type="Pfam" id="PF02823">
    <property type="entry name" value="ATP-synt_DE_N"/>
    <property type="match status" value="1"/>
</dbReference>
<dbReference type="InterPro" id="IPR036771">
    <property type="entry name" value="ATPsynth_dsu/esu_N"/>
</dbReference>
<evidence type="ECO:0000256" key="5">
    <source>
        <dbReference type="ARBA" id="ARBA00022448"/>
    </source>
</evidence>
<dbReference type="PATRIC" id="fig|1122146.4.peg.1011"/>
<gene>
    <name evidence="12" type="primary">atpC</name>
    <name evidence="16" type="ORF">IV53_GL000976</name>
</gene>
<accession>A0A0R2KIJ0</accession>
<evidence type="ECO:0000256" key="7">
    <source>
        <dbReference type="ARBA" id="ARBA00023136"/>
    </source>
</evidence>
<sequence>MSKANVLTVNVVTPDGRIYEGTGKSVICTTTKGSIGFMPNRVPILASLAIDVVKIRKEDDSVEEIAVTGGFIEFSDNVLNVVASAAECVEDIDVERAKAARERALKHIQDAKVSKDINDLRRAEIALRRAINRLKLTNN</sequence>